<evidence type="ECO:0000256" key="2">
    <source>
        <dbReference type="ARBA" id="ARBA00022448"/>
    </source>
</evidence>
<organism evidence="8 9">
    <name type="scientific">Komagataella phaffii (strain GS115 / ATCC 20864)</name>
    <name type="common">Yeast</name>
    <name type="synonym">Pichia pastoris</name>
    <dbReference type="NCBI Taxonomy" id="644223"/>
    <lineage>
        <taxon>Eukaryota</taxon>
        <taxon>Fungi</taxon>
        <taxon>Dikarya</taxon>
        <taxon>Ascomycota</taxon>
        <taxon>Saccharomycotina</taxon>
        <taxon>Pichiomycetes</taxon>
        <taxon>Pichiales</taxon>
        <taxon>Pichiaceae</taxon>
        <taxon>Komagataella</taxon>
    </lineage>
</organism>
<evidence type="ECO:0000256" key="5">
    <source>
        <dbReference type="ARBA" id="ARBA00022982"/>
    </source>
</evidence>
<evidence type="ECO:0000256" key="6">
    <source>
        <dbReference type="ARBA" id="ARBA00023128"/>
    </source>
</evidence>
<keyword evidence="6" id="KW-0496">Mitochondrion</keyword>
<dbReference type="STRING" id="644223.C4QW63"/>
<dbReference type="AlphaFoldDB" id="C4QW63"/>
<keyword evidence="4" id="KW-0999">Mitochondrion inner membrane</keyword>
<keyword evidence="5" id="KW-0249">Electron transport</keyword>
<name>C4QW63_KOMPG</name>
<dbReference type="GO" id="GO:0005743">
    <property type="term" value="C:mitochondrial inner membrane"/>
    <property type="evidence" value="ECO:0007669"/>
    <property type="project" value="UniProtKB-SubCell"/>
</dbReference>
<dbReference type="PANTHER" id="PTHR13094:SF1">
    <property type="entry name" value="NADH DEHYDROGENASE [UBIQUINONE] 1 BETA SUBCOMPLEX SUBUNIT 10"/>
    <property type="match status" value="1"/>
</dbReference>
<accession>C4QW63</accession>
<keyword evidence="2" id="KW-0813">Transport</keyword>
<comment type="subcellular location">
    <subcellularLocation>
        <location evidence="1">Mitochondrion inner membrane</location>
        <topology evidence="1">Peripheral membrane protein</topology>
        <orientation evidence="1">Matrix side</orientation>
    </subcellularLocation>
</comment>
<proteinExistence type="predicted"/>
<dbReference type="PANTHER" id="PTHR13094">
    <property type="entry name" value="NADH-UBIQUINONE OXIDOREDUCTASE PDSW SUBUNIT"/>
    <property type="match status" value="1"/>
</dbReference>
<dbReference type="InterPro" id="IPR039993">
    <property type="entry name" value="NDUFB10"/>
</dbReference>
<evidence type="ECO:0000256" key="1">
    <source>
        <dbReference type="ARBA" id="ARBA00004443"/>
    </source>
</evidence>
<evidence type="ECO:0000313" key="9">
    <source>
        <dbReference type="Proteomes" id="UP000000314"/>
    </source>
</evidence>
<dbReference type="SMR" id="C4QW63"/>
<evidence type="ECO:0000313" key="8">
    <source>
        <dbReference type="EMBL" id="CAY67486.1"/>
    </source>
</evidence>
<evidence type="ECO:0000256" key="4">
    <source>
        <dbReference type="ARBA" id="ARBA00022792"/>
    </source>
</evidence>
<keyword evidence="7" id="KW-0472">Membrane</keyword>
<evidence type="ECO:0000256" key="3">
    <source>
        <dbReference type="ARBA" id="ARBA00022660"/>
    </source>
</evidence>
<protein>
    <recommendedName>
        <fullName evidence="10">Subunit of mitochondrial NADH:ubiquinone oxidoreductase (Complex I)</fullName>
    </recommendedName>
</protein>
<keyword evidence="9" id="KW-1185">Reference proteome</keyword>
<evidence type="ECO:0008006" key="10">
    <source>
        <dbReference type="Google" id="ProtNLM"/>
    </source>
</evidence>
<dbReference type="HOGENOM" id="CLU_142967_1_0_1"/>
<dbReference type="eggNOG" id="ENOG502SBS6">
    <property type="taxonomic scope" value="Eukaryota"/>
</dbReference>
<dbReference type="GeneID" id="8197248"/>
<evidence type="ECO:0000256" key="7">
    <source>
        <dbReference type="ARBA" id="ARBA00023136"/>
    </source>
</evidence>
<dbReference type="RefSeq" id="XP_002489767.1">
    <property type="nucleotide sequence ID" value="XM_002489722.1"/>
</dbReference>
<dbReference type="OMA" id="GYQKNDP"/>
<dbReference type="EMBL" id="FN392319">
    <property type="protein sequence ID" value="CAY67486.1"/>
    <property type="molecule type" value="Genomic_DNA"/>
</dbReference>
<dbReference type="Proteomes" id="UP000000314">
    <property type="component" value="Chromosome 1"/>
</dbReference>
<dbReference type="InParanoid" id="C4QW63"/>
<keyword evidence="3" id="KW-0679">Respiratory chain</keyword>
<dbReference type="OrthoDB" id="10252718at2759"/>
<sequence length="92" mass="10771">MVDHVRSPNVSFDDIDYNNSQDLHNAQESLLREQWIRVSALKVCRKALESCYKTSGPNHYEDCREIAEKYLNMLPDHRIQGFLGYQKNDPSK</sequence>
<gene>
    <name evidence="8" type="ordered locus">PAS_chr1-1_0124</name>
</gene>
<dbReference type="KEGG" id="ppa:PAS_chr1-1_0124"/>
<reference evidence="8 9" key="1">
    <citation type="journal article" date="2009" name="Nat. Biotechnol.">
        <title>Genome sequence of the recombinant protein production host Pichia pastoris.</title>
        <authorList>
            <person name="De Schutter K."/>
            <person name="Lin Y.C."/>
            <person name="Tiels P."/>
            <person name="Van Hecke A."/>
            <person name="Glinka S."/>
            <person name="Weber-Lehmann J."/>
            <person name="Rouze P."/>
            <person name="Van de Peer Y."/>
            <person name="Callewaert N."/>
        </authorList>
    </citation>
    <scope>NUCLEOTIDE SEQUENCE [LARGE SCALE GENOMIC DNA]</scope>
    <source>
        <strain evidence="9">GS115 / ATCC 20864</strain>
    </source>
</reference>